<feature type="compositionally biased region" description="Basic and acidic residues" evidence="1">
    <location>
        <begin position="419"/>
        <end position="431"/>
    </location>
</feature>
<feature type="region of interest" description="Disordered" evidence="1">
    <location>
        <begin position="1"/>
        <end position="93"/>
    </location>
</feature>
<reference evidence="2 3" key="1">
    <citation type="journal article" date="2011" name="Proc. Natl. Acad. Sci. U.S.A.">
        <title>Evolutionary erosion of yeast sex chromosomes by mating-type switching accidents.</title>
        <authorList>
            <person name="Gordon J.L."/>
            <person name="Armisen D."/>
            <person name="Proux-Wera E."/>
            <person name="Oheigeartaigh S.S."/>
            <person name="Byrne K.P."/>
            <person name="Wolfe K.H."/>
        </authorList>
    </citation>
    <scope>NUCLEOTIDE SEQUENCE [LARGE SCALE GENOMIC DNA]</scope>
    <source>
        <strain evidence="3">ATCC 76901 / BCRC 22586 / CBS 4309 / NBRC 1992 / NRRL Y-12630</strain>
    </source>
</reference>
<feature type="compositionally biased region" description="Basic and acidic residues" evidence="1">
    <location>
        <begin position="211"/>
        <end position="221"/>
    </location>
</feature>
<evidence type="ECO:0000256" key="1">
    <source>
        <dbReference type="SAM" id="MobiDB-lite"/>
    </source>
</evidence>
<dbReference type="InParanoid" id="G0VDT3"/>
<organism evidence="2 3">
    <name type="scientific">Naumovozyma castellii</name>
    <name type="common">Yeast</name>
    <name type="synonym">Saccharomyces castellii</name>
    <dbReference type="NCBI Taxonomy" id="27288"/>
    <lineage>
        <taxon>Eukaryota</taxon>
        <taxon>Fungi</taxon>
        <taxon>Dikarya</taxon>
        <taxon>Ascomycota</taxon>
        <taxon>Saccharomycotina</taxon>
        <taxon>Saccharomycetes</taxon>
        <taxon>Saccharomycetales</taxon>
        <taxon>Saccharomycetaceae</taxon>
        <taxon>Naumovozyma</taxon>
    </lineage>
</organism>
<dbReference type="AlphaFoldDB" id="G0VDT3"/>
<evidence type="ECO:0000313" key="2">
    <source>
        <dbReference type="EMBL" id="CCC69722.1"/>
    </source>
</evidence>
<dbReference type="HOGENOM" id="CLU_387823_0_0_1"/>
<feature type="compositionally biased region" description="Polar residues" evidence="1">
    <location>
        <begin position="50"/>
        <end position="89"/>
    </location>
</feature>
<feature type="compositionally biased region" description="Basic residues" evidence="1">
    <location>
        <begin position="11"/>
        <end position="42"/>
    </location>
</feature>
<evidence type="ECO:0000313" key="3">
    <source>
        <dbReference type="Proteomes" id="UP000001640"/>
    </source>
</evidence>
<dbReference type="GeneID" id="96903330"/>
<feature type="region of interest" description="Disordered" evidence="1">
    <location>
        <begin position="196"/>
        <end position="221"/>
    </location>
</feature>
<feature type="compositionally biased region" description="Low complexity" evidence="1">
    <location>
        <begin position="201"/>
        <end position="210"/>
    </location>
</feature>
<name>G0VDT3_NAUCA</name>
<gene>
    <name evidence="2" type="primary">NCAS0D01410</name>
    <name evidence="2" type="ordered locus">NCAS_0D01410</name>
</gene>
<reference key="2">
    <citation type="submission" date="2011-08" db="EMBL/GenBank/DDBJ databases">
        <title>Genome sequence of Naumovozyma castellii.</title>
        <authorList>
            <person name="Gordon J.L."/>
            <person name="Armisen D."/>
            <person name="Proux-Wera E."/>
            <person name="OhEigeartaigh S.S."/>
            <person name="Byrne K.P."/>
            <person name="Wolfe K.H."/>
        </authorList>
    </citation>
    <scope>NUCLEOTIDE SEQUENCE</scope>
    <source>
        <strain>Type strain:CBS 4309</strain>
    </source>
</reference>
<sequence length="712" mass="81613">MMAKSAETKTKKIRPKSKRASRSAKWKKRNKYPSKRLNKIKKAKVDSPTDFWTSQLSRSDGNKSNQSSMITSQGPYNNVSRDYSRSTPIPSRCEQPVQHFDSQSYAPSSYGNQTWLLPSDLSSQRSVSSYHNHHFKPQDNSLNRTSSFVLKPDPMNQFTTNRVRIQTSEADALFGAISPVYKMPYLDRQVLPISKTGINQNTNSSSNSTNKPHERKMPKLGDIFSSKDNETLFVEQSTDMDSQARYNALVKYFEKEGYAAKEKFLVLGTTIKDLVDSGCSIQQMKDILQFNTDTEQSIFKIILDKVADDSKEITDISAKQERDDAMETLKTSKTMNPEIKKLEEKQEPRDDPHNDTNQVKEQEIPIRREVYLMIGSGSTVKQIKEKLNVDDEFLRNIFEDFLHGQSANKSSTANFMTDSEQKKKSHSHTEEVIVINSDSEELEDIASDIGRNNAIGNEINREMKNNPRDMKNKTINEIPKATKKGDFQPNTSKNQALANTNKNTHILTARGDIEDMNQNSDQHVVAKQLFALELKKFKLRTKLEVGKLRSSIKSLGMEEAWQDSSTKSEMLKLRNEIVDDINEFFYNIYPEEYTPAKQERMMKLKKLKKISKKKTPQNLPPTNIGKTLQNTNQINQKSAILEKITNNNKSPKNKNTNSSLEFIDTVIPESNNSTKQWDDSERKDDALVDYSFVKMTKVCCLFFFFFPSKQFH</sequence>
<feature type="compositionally biased region" description="Basic and acidic residues" evidence="1">
    <location>
        <begin position="1"/>
        <end position="10"/>
    </location>
</feature>
<keyword evidence="3" id="KW-1185">Reference proteome</keyword>
<dbReference type="RefSeq" id="XP_003676085.1">
    <property type="nucleotide sequence ID" value="XM_003676037.1"/>
</dbReference>
<feature type="compositionally biased region" description="Polar residues" evidence="1">
    <location>
        <begin position="409"/>
        <end position="418"/>
    </location>
</feature>
<accession>G0VDT3</accession>
<dbReference type="Proteomes" id="UP000001640">
    <property type="component" value="Chromosome 4"/>
</dbReference>
<feature type="compositionally biased region" description="Basic and acidic residues" evidence="1">
    <location>
        <begin position="338"/>
        <end position="361"/>
    </location>
</feature>
<feature type="region of interest" description="Disordered" evidence="1">
    <location>
        <begin position="331"/>
        <end position="361"/>
    </location>
</feature>
<proteinExistence type="predicted"/>
<feature type="region of interest" description="Disordered" evidence="1">
    <location>
        <begin position="409"/>
        <end position="431"/>
    </location>
</feature>
<dbReference type="EMBL" id="HE576755">
    <property type="protein sequence ID" value="CCC69722.1"/>
    <property type="molecule type" value="Genomic_DNA"/>
</dbReference>
<dbReference type="KEGG" id="ncs:NCAS_0D01410"/>
<protein>
    <submittedName>
        <fullName evidence="2">Uncharacterized protein</fullName>
    </submittedName>
</protein>